<dbReference type="Pfam" id="PF06133">
    <property type="entry name" value="Com_YlbF"/>
    <property type="match status" value="1"/>
</dbReference>
<dbReference type="PATRIC" id="fig|665952.3.peg.880"/>
<evidence type="ECO:0000256" key="1">
    <source>
        <dbReference type="HAMAP-Rule" id="MF_01526"/>
    </source>
</evidence>
<proteinExistence type="inferred from homology"/>
<organism evidence="2 3">
    <name type="scientific">Bacillus smithii 7_3_47FAA</name>
    <dbReference type="NCBI Taxonomy" id="665952"/>
    <lineage>
        <taxon>Bacteria</taxon>
        <taxon>Bacillati</taxon>
        <taxon>Bacillota</taxon>
        <taxon>Bacilli</taxon>
        <taxon>Bacillales</taxon>
        <taxon>Bacillaceae</taxon>
        <taxon>Bacillus</taxon>
    </lineage>
</organism>
<keyword evidence="3" id="KW-1185">Reference proteome</keyword>
<dbReference type="HOGENOM" id="CLU_140243_3_0_9"/>
<dbReference type="Proteomes" id="UP000011747">
    <property type="component" value="Unassembled WGS sequence"/>
</dbReference>
<sequence length="116" mass="13457">MENLYENARGLEKALRQSDEYVNLKKLFYAVNNDESARNLFENFRNIQMRLQEKQMMGQNISEEEVIQAQKAAALVQQNGKIAQLMDAEQRMSTVINELNKIIMKPLDELYGPFNG</sequence>
<dbReference type="HAMAP" id="MF_01526">
    <property type="entry name" value="UPF0342"/>
    <property type="match status" value="1"/>
</dbReference>
<dbReference type="SUPFAM" id="SSF158622">
    <property type="entry name" value="YheA/YmcA-like"/>
    <property type="match status" value="1"/>
</dbReference>
<accession>G9QIU2</accession>
<evidence type="ECO:0000313" key="2">
    <source>
        <dbReference type="EMBL" id="EHL78917.1"/>
    </source>
</evidence>
<reference evidence="2 3" key="1">
    <citation type="submission" date="2011-09" db="EMBL/GenBank/DDBJ databases">
        <title>The Genome Sequence of Bacillus smithii 7_3_47FAA.</title>
        <authorList>
            <consortium name="The Broad Institute Genome Sequencing Platform"/>
            <person name="Earl A."/>
            <person name="Ward D."/>
            <person name="Feldgarden M."/>
            <person name="Gevers D."/>
            <person name="Daigneault M."/>
            <person name="Strauss J."/>
            <person name="Allen-Vercoe E."/>
            <person name="Young S.K."/>
            <person name="Zeng Q."/>
            <person name="Gargeya S."/>
            <person name="Fitzgerald M."/>
            <person name="Haas B."/>
            <person name="Abouelleil A."/>
            <person name="Alvarado L."/>
            <person name="Arachchi H.M."/>
            <person name="Berlin A."/>
            <person name="Brown A."/>
            <person name="Chapman S.B."/>
            <person name="Chen Z."/>
            <person name="Dunbar C."/>
            <person name="Freedman E."/>
            <person name="Gearin G."/>
            <person name="Goldberg J."/>
            <person name="Griggs A."/>
            <person name="Gujja S."/>
            <person name="Heiman D."/>
            <person name="Howarth C."/>
            <person name="Larson L."/>
            <person name="Lui A."/>
            <person name="MacDonald P.J.P."/>
            <person name="Montmayeur A."/>
            <person name="Murphy C."/>
            <person name="Neiman D."/>
            <person name="Pearson M."/>
            <person name="Priest M."/>
            <person name="Roberts A."/>
            <person name="Saif S."/>
            <person name="Shea T."/>
            <person name="Shenoy N."/>
            <person name="Sisk P."/>
            <person name="Stolte C."/>
            <person name="Sykes S."/>
            <person name="Wortman J."/>
            <person name="Nusbaum C."/>
            <person name="Birren B."/>
        </authorList>
    </citation>
    <scope>NUCLEOTIDE SEQUENCE [LARGE SCALE GENOMIC DNA]</scope>
    <source>
        <strain evidence="2 3">7_3_47FAA</strain>
    </source>
</reference>
<comment type="caution">
    <text evidence="2">The sequence shown here is derived from an EMBL/GenBank/DDBJ whole genome shotgun (WGS) entry which is preliminary data.</text>
</comment>
<name>G9QIU2_9BACI</name>
<dbReference type="RefSeq" id="WP_003353176.1">
    <property type="nucleotide sequence ID" value="NZ_JH414745.1"/>
</dbReference>
<comment type="similarity">
    <text evidence="1">Belongs to the UPF0342 family.</text>
</comment>
<protein>
    <recommendedName>
        <fullName evidence="1">UPF0342 protein HMPREF1015_02103</fullName>
    </recommendedName>
</protein>
<dbReference type="InterPro" id="IPR023378">
    <property type="entry name" value="YheA/YmcA-like_dom_sf"/>
</dbReference>
<dbReference type="EMBL" id="ACWF01000047">
    <property type="protein sequence ID" value="EHL78917.1"/>
    <property type="molecule type" value="Genomic_DNA"/>
</dbReference>
<dbReference type="GeneID" id="87581056"/>
<gene>
    <name evidence="2" type="ORF">HMPREF1015_02103</name>
</gene>
<dbReference type="InterPro" id="IPR010368">
    <property type="entry name" value="Com_YlbF"/>
</dbReference>
<evidence type="ECO:0000313" key="3">
    <source>
        <dbReference type="Proteomes" id="UP000011747"/>
    </source>
</evidence>
<dbReference type="AlphaFoldDB" id="G9QIU2"/>
<dbReference type="Gene3D" id="1.20.1500.10">
    <property type="entry name" value="YheA/YmcA-like"/>
    <property type="match status" value="1"/>
</dbReference>